<gene>
    <name evidence="1" type="ORF">JOD17_002754</name>
</gene>
<organism evidence="1 2">
    <name type="scientific">Geomicrobium sediminis</name>
    <dbReference type="NCBI Taxonomy" id="1347788"/>
    <lineage>
        <taxon>Bacteria</taxon>
        <taxon>Bacillati</taxon>
        <taxon>Bacillota</taxon>
        <taxon>Bacilli</taxon>
        <taxon>Bacillales</taxon>
        <taxon>Geomicrobium</taxon>
    </lineage>
</organism>
<dbReference type="Proteomes" id="UP000741863">
    <property type="component" value="Unassembled WGS sequence"/>
</dbReference>
<evidence type="ECO:0000313" key="2">
    <source>
        <dbReference type="Proteomes" id="UP000741863"/>
    </source>
</evidence>
<sequence length="143" mass="16397">MPNLPLIIYVDYGNHSFAAIKKGATIAKQRNKDVILAHSIDRRKDSVTDRNDIQSKQQLIQQRTAWLNDYKAYLLDEGIEVINIDLSFDKPSKRINELNADLIVAVKTDRWGIVKHYSHDLFQNPPYTLLGVHVNQTSKNKLA</sequence>
<dbReference type="SUPFAM" id="SSF52402">
    <property type="entry name" value="Adenine nucleotide alpha hydrolases-like"/>
    <property type="match status" value="1"/>
</dbReference>
<keyword evidence="2" id="KW-1185">Reference proteome</keyword>
<dbReference type="Gene3D" id="3.40.50.620">
    <property type="entry name" value="HUPs"/>
    <property type="match status" value="1"/>
</dbReference>
<evidence type="ECO:0000313" key="1">
    <source>
        <dbReference type="EMBL" id="MBM7633660.1"/>
    </source>
</evidence>
<dbReference type="CDD" id="cd00293">
    <property type="entry name" value="USP-like"/>
    <property type="match status" value="1"/>
</dbReference>
<dbReference type="EMBL" id="JAFBEC010000007">
    <property type="protein sequence ID" value="MBM7633660.1"/>
    <property type="molecule type" value="Genomic_DNA"/>
</dbReference>
<name>A0ABS2PE27_9BACL</name>
<comment type="caution">
    <text evidence="1">The sequence shown here is derived from an EMBL/GenBank/DDBJ whole genome shotgun (WGS) entry which is preliminary data.</text>
</comment>
<proteinExistence type="predicted"/>
<reference evidence="1 2" key="1">
    <citation type="submission" date="2021-01" db="EMBL/GenBank/DDBJ databases">
        <title>Genomic Encyclopedia of Type Strains, Phase IV (KMG-IV): sequencing the most valuable type-strain genomes for metagenomic binning, comparative biology and taxonomic classification.</title>
        <authorList>
            <person name="Goeker M."/>
        </authorList>
    </citation>
    <scope>NUCLEOTIDE SEQUENCE [LARGE SCALE GENOMIC DNA]</scope>
    <source>
        <strain evidence="1 2">DSM 25540</strain>
    </source>
</reference>
<protein>
    <recommendedName>
        <fullName evidence="3">UspA domain-containing protein</fullName>
    </recommendedName>
</protein>
<evidence type="ECO:0008006" key="3">
    <source>
        <dbReference type="Google" id="ProtNLM"/>
    </source>
</evidence>
<accession>A0ABS2PE27</accession>
<dbReference type="InterPro" id="IPR014729">
    <property type="entry name" value="Rossmann-like_a/b/a_fold"/>
</dbReference>
<dbReference type="RefSeq" id="WP_204698342.1">
    <property type="nucleotide sequence ID" value="NZ_JAFBEC010000007.1"/>
</dbReference>